<dbReference type="PANTHER" id="PTHR24421:SF10">
    <property type="entry name" value="NITRATE_NITRITE SENSOR PROTEIN NARQ"/>
    <property type="match status" value="1"/>
</dbReference>
<dbReference type="Proteomes" id="UP000474957">
    <property type="component" value="Unassembled WGS sequence"/>
</dbReference>
<dbReference type="Pfam" id="PF07730">
    <property type="entry name" value="HisKA_3"/>
    <property type="match status" value="1"/>
</dbReference>
<dbReference type="Pfam" id="PF02518">
    <property type="entry name" value="HATPase_c"/>
    <property type="match status" value="1"/>
</dbReference>
<evidence type="ECO:0000313" key="12">
    <source>
        <dbReference type="Proteomes" id="UP000474957"/>
    </source>
</evidence>
<keyword evidence="8" id="KW-0902">Two-component regulatory system</keyword>
<evidence type="ECO:0000256" key="1">
    <source>
        <dbReference type="ARBA" id="ARBA00000085"/>
    </source>
</evidence>
<dbReference type="InterPro" id="IPR050482">
    <property type="entry name" value="Sensor_HK_TwoCompSys"/>
</dbReference>
<keyword evidence="3" id="KW-0597">Phosphoprotein</keyword>
<name>A0A6L5Z5L1_9RHOB</name>
<evidence type="ECO:0000313" key="11">
    <source>
        <dbReference type="EMBL" id="MSU91375.1"/>
    </source>
</evidence>
<protein>
    <recommendedName>
        <fullName evidence="2">histidine kinase</fullName>
        <ecNumber evidence="2">2.7.13.3</ecNumber>
    </recommendedName>
</protein>
<feature type="transmembrane region" description="Helical" evidence="9">
    <location>
        <begin position="194"/>
        <end position="215"/>
    </location>
</feature>
<dbReference type="InterPro" id="IPR036890">
    <property type="entry name" value="HATPase_C_sf"/>
</dbReference>
<keyword evidence="9" id="KW-0812">Transmembrane</keyword>
<evidence type="ECO:0000256" key="5">
    <source>
        <dbReference type="ARBA" id="ARBA00022741"/>
    </source>
</evidence>
<comment type="caution">
    <text evidence="11">The sequence shown here is derived from an EMBL/GenBank/DDBJ whole genome shotgun (WGS) entry which is preliminary data.</text>
</comment>
<dbReference type="InterPro" id="IPR011712">
    <property type="entry name" value="Sig_transdc_His_kin_sub3_dim/P"/>
</dbReference>
<dbReference type="Gene3D" id="1.20.5.1930">
    <property type="match status" value="1"/>
</dbReference>
<dbReference type="GO" id="GO:0000155">
    <property type="term" value="F:phosphorelay sensor kinase activity"/>
    <property type="evidence" value="ECO:0007669"/>
    <property type="project" value="InterPro"/>
</dbReference>
<organism evidence="11 12">
    <name type="scientific">Halovulum marinum</name>
    <dbReference type="NCBI Taxonomy" id="2662447"/>
    <lineage>
        <taxon>Bacteria</taxon>
        <taxon>Pseudomonadati</taxon>
        <taxon>Pseudomonadota</taxon>
        <taxon>Alphaproteobacteria</taxon>
        <taxon>Rhodobacterales</taxon>
        <taxon>Paracoccaceae</taxon>
        <taxon>Halovulum</taxon>
    </lineage>
</organism>
<reference evidence="11 12" key="1">
    <citation type="submission" date="2019-10" db="EMBL/GenBank/DDBJ databases">
        <title>Cognatihalovulum marinum gen. nov. sp. nov., a new member of the family Rhodobacteraceae isolated from deep seawater of the Northwest Indian Ocean.</title>
        <authorList>
            <person name="Ruan C."/>
            <person name="Wang J."/>
            <person name="Zheng X."/>
            <person name="Song L."/>
            <person name="Zhu Y."/>
            <person name="Huang Y."/>
            <person name="Lu Z."/>
            <person name="Du W."/>
            <person name="Huang L."/>
            <person name="Dai X."/>
        </authorList>
    </citation>
    <scope>NUCLEOTIDE SEQUENCE [LARGE SCALE GENOMIC DNA]</scope>
    <source>
        <strain evidence="11 12">2CG4</strain>
    </source>
</reference>
<dbReference type="Gene3D" id="3.30.565.10">
    <property type="entry name" value="Histidine kinase-like ATPase, C-terminal domain"/>
    <property type="match status" value="1"/>
</dbReference>
<keyword evidence="5" id="KW-0547">Nucleotide-binding</keyword>
<keyword evidence="9" id="KW-0472">Membrane</keyword>
<dbReference type="InterPro" id="IPR003594">
    <property type="entry name" value="HATPase_dom"/>
</dbReference>
<gene>
    <name evidence="11" type="ORF">GE300_17480</name>
</gene>
<dbReference type="GO" id="GO:0046983">
    <property type="term" value="F:protein dimerization activity"/>
    <property type="evidence" value="ECO:0007669"/>
    <property type="project" value="InterPro"/>
</dbReference>
<dbReference type="GO" id="GO:0016020">
    <property type="term" value="C:membrane"/>
    <property type="evidence" value="ECO:0007669"/>
    <property type="project" value="InterPro"/>
</dbReference>
<evidence type="ECO:0000256" key="4">
    <source>
        <dbReference type="ARBA" id="ARBA00022679"/>
    </source>
</evidence>
<keyword evidence="9" id="KW-1133">Transmembrane helix</keyword>
<keyword evidence="6 11" id="KW-0418">Kinase</keyword>
<evidence type="ECO:0000256" key="9">
    <source>
        <dbReference type="SAM" id="Phobius"/>
    </source>
</evidence>
<feature type="domain" description="Histidine kinase/HSP90-like ATPase" evidence="10">
    <location>
        <begin position="368"/>
        <end position="458"/>
    </location>
</feature>
<proteinExistence type="predicted"/>
<keyword evidence="7" id="KW-0067">ATP-binding</keyword>
<dbReference type="SMART" id="SM00387">
    <property type="entry name" value="HATPase_c"/>
    <property type="match status" value="1"/>
</dbReference>
<dbReference type="RefSeq" id="WP_154448461.1">
    <property type="nucleotide sequence ID" value="NZ_WIND01000018.1"/>
</dbReference>
<accession>A0A6L5Z5L1</accession>
<evidence type="ECO:0000256" key="6">
    <source>
        <dbReference type="ARBA" id="ARBA00022777"/>
    </source>
</evidence>
<evidence type="ECO:0000259" key="10">
    <source>
        <dbReference type="SMART" id="SM00387"/>
    </source>
</evidence>
<dbReference type="SUPFAM" id="SSF55874">
    <property type="entry name" value="ATPase domain of HSP90 chaperone/DNA topoisomerase II/histidine kinase"/>
    <property type="match status" value="1"/>
</dbReference>
<feature type="transmembrane region" description="Helical" evidence="9">
    <location>
        <begin position="20"/>
        <end position="39"/>
    </location>
</feature>
<evidence type="ECO:0000256" key="8">
    <source>
        <dbReference type="ARBA" id="ARBA00023012"/>
    </source>
</evidence>
<dbReference type="CDD" id="cd16917">
    <property type="entry name" value="HATPase_UhpB-NarQ-NarX-like"/>
    <property type="match status" value="1"/>
</dbReference>
<dbReference type="EC" id="2.7.13.3" evidence="2"/>
<evidence type="ECO:0000256" key="7">
    <source>
        <dbReference type="ARBA" id="ARBA00022840"/>
    </source>
</evidence>
<sequence length="459" mass="48828">MVPTVRLAEPWRGMPLAARFALAGGVVLTLAALAVGAVVTDRIERSVVRNTARTTAEYMDAFISPISQQLAVHETLSPGARRALDEVFTGTPLADRIVSYKIWRPDGQVIQASDPDLIGRRFAPSAGLQRAATGEVVGEFEQLDGEAEAEAALGLPLLEIYSPIREVWSGEVIAVAEFYEVNERLKADLATARLMTWLTVAAVGAGLGGVLYLIVLGGSRTIEAQRRDLDVRLRELRTLSARNLQLARRVRHAAGRAAAGTEQSLRRIGADLHDGPAQYLAFAALRLDDLREALPDAAARDELDGVKDAIDRAMAEVREISRGLILPDIAGLPPGRIAAMAVEAHRSRTGETVRTRCDCAEAPEIGQAARICLYRFVQEGLNNASRHAGGGSTVTLSCGDGVLSLTVADTGPGFGSEPRYGMGLTGLRDRVESLGGQFAVATLPDGGGAIRMTLEPGVS</sequence>
<dbReference type="GO" id="GO:0005524">
    <property type="term" value="F:ATP binding"/>
    <property type="evidence" value="ECO:0007669"/>
    <property type="project" value="UniProtKB-KW"/>
</dbReference>
<keyword evidence="4" id="KW-0808">Transferase</keyword>
<dbReference type="PANTHER" id="PTHR24421">
    <property type="entry name" value="NITRATE/NITRITE SENSOR PROTEIN NARX-RELATED"/>
    <property type="match status" value="1"/>
</dbReference>
<dbReference type="AlphaFoldDB" id="A0A6L5Z5L1"/>
<evidence type="ECO:0000256" key="3">
    <source>
        <dbReference type="ARBA" id="ARBA00022553"/>
    </source>
</evidence>
<evidence type="ECO:0000256" key="2">
    <source>
        <dbReference type="ARBA" id="ARBA00012438"/>
    </source>
</evidence>
<dbReference type="EMBL" id="WIND01000018">
    <property type="protein sequence ID" value="MSU91375.1"/>
    <property type="molecule type" value="Genomic_DNA"/>
</dbReference>
<comment type="catalytic activity">
    <reaction evidence="1">
        <text>ATP + protein L-histidine = ADP + protein N-phospho-L-histidine.</text>
        <dbReference type="EC" id="2.7.13.3"/>
    </reaction>
</comment>
<keyword evidence="12" id="KW-1185">Reference proteome</keyword>